<protein>
    <submittedName>
        <fullName evidence="1">Uncharacterized protein</fullName>
    </submittedName>
</protein>
<dbReference type="AlphaFoldDB" id="A0A9P7DZX0"/>
<dbReference type="Proteomes" id="UP000807769">
    <property type="component" value="Unassembled WGS sequence"/>
</dbReference>
<proteinExistence type="predicted"/>
<gene>
    <name evidence="1" type="ORF">BJ212DRAFT_1303485</name>
</gene>
<comment type="caution">
    <text evidence="1">The sequence shown here is derived from an EMBL/GenBank/DDBJ whole genome shotgun (WGS) entry which is preliminary data.</text>
</comment>
<keyword evidence="2" id="KW-1185">Reference proteome</keyword>
<name>A0A9P7DZX0_9AGAM</name>
<accession>A0A9P7DZX0</accession>
<reference evidence="1" key="1">
    <citation type="journal article" date="2020" name="New Phytol.">
        <title>Comparative genomics reveals dynamic genome evolution in host specialist ectomycorrhizal fungi.</title>
        <authorList>
            <person name="Lofgren L.A."/>
            <person name="Nguyen N.H."/>
            <person name="Vilgalys R."/>
            <person name="Ruytinx J."/>
            <person name="Liao H.L."/>
            <person name="Branco S."/>
            <person name="Kuo A."/>
            <person name="LaButti K."/>
            <person name="Lipzen A."/>
            <person name="Andreopoulos W."/>
            <person name="Pangilinan J."/>
            <person name="Riley R."/>
            <person name="Hundley H."/>
            <person name="Na H."/>
            <person name="Barry K."/>
            <person name="Grigoriev I.V."/>
            <person name="Stajich J.E."/>
            <person name="Kennedy P.G."/>
        </authorList>
    </citation>
    <scope>NUCLEOTIDE SEQUENCE</scope>
    <source>
        <strain evidence="1">MN1</strain>
    </source>
</reference>
<evidence type="ECO:0000313" key="1">
    <source>
        <dbReference type="EMBL" id="KAG1807255.1"/>
    </source>
</evidence>
<evidence type="ECO:0000313" key="2">
    <source>
        <dbReference type="Proteomes" id="UP000807769"/>
    </source>
</evidence>
<dbReference type="RefSeq" id="XP_041187924.1">
    <property type="nucleotide sequence ID" value="XM_041333426.1"/>
</dbReference>
<organism evidence="1 2">
    <name type="scientific">Suillus subaureus</name>
    <dbReference type="NCBI Taxonomy" id="48587"/>
    <lineage>
        <taxon>Eukaryota</taxon>
        <taxon>Fungi</taxon>
        <taxon>Dikarya</taxon>
        <taxon>Basidiomycota</taxon>
        <taxon>Agaricomycotina</taxon>
        <taxon>Agaricomycetes</taxon>
        <taxon>Agaricomycetidae</taxon>
        <taxon>Boletales</taxon>
        <taxon>Suillineae</taxon>
        <taxon>Suillaceae</taxon>
        <taxon>Suillus</taxon>
    </lineage>
</organism>
<dbReference type="EMBL" id="JABBWG010000044">
    <property type="protein sequence ID" value="KAG1807255.1"/>
    <property type="molecule type" value="Genomic_DNA"/>
</dbReference>
<dbReference type="GeneID" id="64627443"/>
<dbReference type="OrthoDB" id="2688261at2759"/>
<sequence>MQDTIEALPNKITQMSSMTPIAVTLAIHAVAFILKDHAACELVESAAKQITEIVAQQISDTAAKQISDSLSSRLVDHIVAAISSQVALIHTASQALVESLEEAKNLHATISQERDEKEDNVKTTVDRIKEAADALYSSVKNCQTTMQLLTPSLDTMQTKIDSLFAKISDTSSQQITMSQPTYSTVVAAHLPPTVDKAVGRAAIRAHKILLDPSPASKLKEMLAKVPPNLSGPYAMEIL</sequence>